<comment type="caution">
    <text evidence="3">The sequence shown here is derived from an EMBL/GenBank/DDBJ whole genome shotgun (WGS) entry which is preliminary data.</text>
</comment>
<proteinExistence type="predicted"/>
<dbReference type="SUPFAM" id="SSF54695">
    <property type="entry name" value="POZ domain"/>
    <property type="match status" value="1"/>
</dbReference>
<feature type="domain" description="MATH" evidence="2">
    <location>
        <begin position="17"/>
        <end position="140"/>
    </location>
</feature>
<keyword evidence="4" id="KW-1185">Reference proteome</keyword>
<dbReference type="AlphaFoldDB" id="A0ABD2WMM1"/>
<reference evidence="3 4" key="1">
    <citation type="journal article" date="2024" name="bioRxiv">
        <title>A reference genome for Trichogramma kaykai: A tiny desert-dwelling parasitoid wasp with competing sex-ratio distorters.</title>
        <authorList>
            <person name="Culotta J."/>
            <person name="Lindsey A.R."/>
        </authorList>
    </citation>
    <scope>NUCLEOTIDE SEQUENCE [LARGE SCALE GENOMIC DNA]</scope>
    <source>
        <strain evidence="3 4">KSX58</strain>
    </source>
</reference>
<evidence type="ECO:0008006" key="5">
    <source>
        <dbReference type="Google" id="ProtNLM"/>
    </source>
</evidence>
<evidence type="ECO:0000259" key="1">
    <source>
        <dbReference type="PROSITE" id="PS50097"/>
    </source>
</evidence>
<organism evidence="3 4">
    <name type="scientific">Trichogramma kaykai</name>
    <dbReference type="NCBI Taxonomy" id="54128"/>
    <lineage>
        <taxon>Eukaryota</taxon>
        <taxon>Metazoa</taxon>
        <taxon>Ecdysozoa</taxon>
        <taxon>Arthropoda</taxon>
        <taxon>Hexapoda</taxon>
        <taxon>Insecta</taxon>
        <taxon>Pterygota</taxon>
        <taxon>Neoptera</taxon>
        <taxon>Endopterygota</taxon>
        <taxon>Hymenoptera</taxon>
        <taxon>Apocrita</taxon>
        <taxon>Proctotrupomorpha</taxon>
        <taxon>Chalcidoidea</taxon>
        <taxon>Trichogrammatidae</taxon>
        <taxon>Trichogramma</taxon>
    </lineage>
</organism>
<protein>
    <recommendedName>
        <fullName evidence="5">BTB domain-containing protein</fullName>
    </recommendedName>
</protein>
<gene>
    <name evidence="3" type="ORF">TKK_011258</name>
</gene>
<dbReference type="PROSITE" id="PS50144">
    <property type="entry name" value="MATH"/>
    <property type="match status" value="1"/>
</dbReference>
<dbReference type="Gene3D" id="6.10.250.3030">
    <property type="match status" value="1"/>
</dbReference>
<dbReference type="InterPro" id="IPR000210">
    <property type="entry name" value="BTB/POZ_dom"/>
</dbReference>
<dbReference type="SMART" id="SM00225">
    <property type="entry name" value="BTB"/>
    <property type="match status" value="1"/>
</dbReference>
<dbReference type="GO" id="GO:0030163">
    <property type="term" value="P:protein catabolic process"/>
    <property type="evidence" value="ECO:0007669"/>
    <property type="project" value="UniProtKB-ARBA"/>
</dbReference>
<dbReference type="Pfam" id="PF22486">
    <property type="entry name" value="MATH_2"/>
    <property type="match status" value="1"/>
</dbReference>
<dbReference type="InterPro" id="IPR002083">
    <property type="entry name" value="MATH/TRAF_dom"/>
</dbReference>
<evidence type="ECO:0000259" key="2">
    <source>
        <dbReference type="PROSITE" id="PS50144"/>
    </source>
</evidence>
<dbReference type="Gene3D" id="3.30.710.10">
    <property type="entry name" value="Potassium Channel Kv1.1, Chain A"/>
    <property type="match status" value="1"/>
</dbReference>
<accession>A0ABD2WMM1</accession>
<sequence length="338" mass="39205">MATVNKLVGYTRVKKERSQFTWIINDFNWMKAETGEPIMSPKFSVEGDIKRQYWLTCYPGGYRKDDSGYISLFLECDTTEEVAIECKISLTNGQSVFSNDRFLRRLEPKQRNWGWSKYIRVVAVHESISPSNKLTIICDLTVATEFQVFSRHEAIESRDESHEEVKTMPTYDWLFCNEEFSDMQICGIDGAPVPGHKVVLATASPVFKYLVEAGKGVDVIFVNDIYHDVLMDVLQFVYTGDIRDEIVSNPDMVCKLFVAAEKLKLDALRYECEEILCDNLSIVGVLEILRFAYEHRAEKLKKRAIDFTMSHMEELEDEMKRYADPFMLDLIRSLQRNR</sequence>
<dbReference type="InterPro" id="IPR011333">
    <property type="entry name" value="SKP1/BTB/POZ_sf"/>
</dbReference>
<feature type="domain" description="BTB" evidence="1">
    <location>
        <begin position="181"/>
        <end position="246"/>
    </location>
</feature>
<evidence type="ECO:0000313" key="3">
    <source>
        <dbReference type="EMBL" id="KAL3394225.1"/>
    </source>
</evidence>
<evidence type="ECO:0000313" key="4">
    <source>
        <dbReference type="Proteomes" id="UP001627154"/>
    </source>
</evidence>
<dbReference type="Pfam" id="PF00651">
    <property type="entry name" value="BTB"/>
    <property type="match status" value="1"/>
</dbReference>
<name>A0ABD2WMM1_9HYME</name>
<dbReference type="SUPFAM" id="SSF49599">
    <property type="entry name" value="TRAF domain-like"/>
    <property type="match status" value="1"/>
</dbReference>
<dbReference type="PANTHER" id="PTHR24413">
    <property type="entry name" value="SPECKLE-TYPE POZ PROTEIN"/>
    <property type="match status" value="1"/>
</dbReference>
<dbReference type="PROSITE" id="PS50097">
    <property type="entry name" value="BTB"/>
    <property type="match status" value="1"/>
</dbReference>
<dbReference type="InterPro" id="IPR008974">
    <property type="entry name" value="TRAF-like"/>
</dbReference>
<dbReference type="EMBL" id="JBJJXI010000092">
    <property type="protein sequence ID" value="KAL3394225.1"/>
    <property type="molecule type" value="Genomic_DNA"/>
</dbReference>
<dbReference type="Gene3D" id="2.60.210.10">
    <property type="entry name" value="Apoptosis, Tumor Necrosis Factor Receptor Associated Protein 2, Chain A"/>
    <property type="match status" value="1"/>
</dbReference>
<dbReference type="Proteomes" id="UP001627154">
    <property type="component" value="Unassembled WGS sequence"/>
</dbReference>